<name>A0A8J5X2Y6_ZIZPA</name>
<gene>
    <name evidence="2" type="ORF">GUJ93_ZPchr0013g33844</name>
</gene>
<dbReference type="EMBL" id="JAAALK010000079">
    <property type="protein sequence ID" value="KAG8096262.1"/>
    <property type="molecule type" value="Genomic_DNA"/>
</dbReference>
<sequence>MRGSYIAAPWPGARASAPAARPRAHAGVPGAWLGPCVVAPVTPHAMACSRGLSSTALRHRRRKKRRKQNLRTRKNHEGREKENEPVPRSSGGVLCPSIQKAKLSWYTVSTFKYPKEHIKQLEHSIRLQFFTAQESSPAKLAQLVSGKQKAYYMESQNQEVASLVEKIASIHAASPSLLCGWK</sequence>
<comment type="caution">
    <text evidence="2">The sequence shown here is derived from an EMBL/GenBank/DDBJ whole genome shotgun (WGS) entry which is preliminary data.</text>
</comment>
<proteinExistence type="predicted"/>
<reference evidence="2" key="2">
    <citation type="submission" date="2021-02" db="EMBL/GenBank/DDBJ databases">
        <authorList>
            <person name="Kimball J.A."/>
            <person name="Haas M.W."/>
            <person name="Macchietto M."/>
            <person name="Kono T."/>
            <person name="Duquette J."/>
            <person name="Shao M."/>
        </authorList>
    </citation>
    <scope>NUCLEOTIDE SEQUENCE</scope>
    <source>
        <tissue evidence="2">Fresh leaf tissue</tissue>
    </source>
</reference>
<evidence type="ECO:0000256" key="1">
    <source>
        <dbReference type="SAM" id="MobiDB-lite"/>
    </source>
</evidence>
<organism evidence="2 3">
    <name type="scientific">Zizania palustris</name>
    <name type="common">Northern wild rice</name>
    <dbReference type="NCBI Taxonomy" id="103762"/>
    <lineage>
        <taxon>Eukaryota</taxon>
        <taxon>Viridiplantae</taxon>
        <taxon>Streptophyta</taxon>
        <taxon>Embryophyta</taxon>
        <taxon>Tracheophyta</taxon>
        <taxon>Spermatophyta</taxon>
        <taxon>Magnoliopsida</taxon>
        <taxon>Liliopsida</taxon>
        <taxon>Poales</taxon>
        <taxon>Poaceae</taxon>
        <taxon>BOP clade</taxon>
        <taxon>Oryzoideae</taxon>
        <taxon>Oryzeae</taxon>
        <taxon>Zizaniinae</taxon>
        <taxon>Zizania</taxon>
    </lineage>
</organism>
<keyword evidence="3" id="KW-1185">Reference proteome</keyword>
<protein>
    <submittedName>
        <fullName evidence="2">Uncharacterized protein</fullName>
    </submittedName>
</protein>
<reference evidence="2" key="1">
    <citation type="journal article" date="2021" name="bioRxiv">
        <title>Whole Genome Assembly and Annotation of Northern Wild Rice, Zizania palustris L., Supports a Whole Genome Duplication in the Zizania Genus.</title>
        <authorList>
            <person name="Haas M."/>
            <person name="Kono T."/>
            <person name="Macchietto M."/>
            <person name="Millas R."/>
            <person name="McGilp L."/>
            <person name="Shao M."/>
            <person name="Duquette J."/>
            <person name="Hirsch C.N."/>
            <person name="Kimball J."/>
        </authorList>
    </citation>
    <scope>NUCLEOTIDE SEQUENCE</scope>
    <source>
        <tissue evidence="2">Fresh leaf tissue</tissue>
    </source>
</reference>
<feature type="compositionally biased region" description="Basic and acidic residues" evidence="1">
    <location>
        <begin position="75"/>
        <end position="85"/>
    </location>
</feature>
<evidence type="ECO:0000313" key="2">
    <source>
        <dbReference type="EMBL" id="KAG8096262.1"/>
    </source>
</evidence>
<dbReference type="Proteomes" id="UP000729402">
    <property type="component" value="Unassembled WGS sequence"/>
</dbReference>
<feature type="compositionally biased region" description="Basic residues" evidence="1">
    <location>
        <begin position="57"/>
        <end position="74"/>
    </location>
</feature>
<accession>A0A8J5X2Y6</accession>
<feature type="region of interest" description="Disordered" evidence="1">
    <location>
        <begin position="52"/>
        <end position="91"/>
    </location>
</feature>
<evidence type="ECO:0000313" key="3">
    <source>
        <dbReference type="Proteomes" id="UP000729402"/>
    </source>
</evidence>
<dbReference type="AlphaFoldDB" id="A0A8J5X2Y6"/>